<dbReference type="AlphaFoldDB" id="A0A7X6BNT3"/>
<feature type="domain" description="Phospholipid/glycerol acyltransferase" evidence="1">
    <location>
        <begin position="97"/>
        <end position="220"/>
    </location>
</feature>
<dbReference type="Proteomes" id="UP000587415">
    <property type="component" value="Unassembled WGS sequence"/>
</dbReference>
<dbReference type="GO" id="GO:0016746">
    <property type="term" value="F:acyltransferase activity"/>
    <property type="evidence" value="ECO:0007669"/>
    <property type="project" value="InterPro"/>
</dbReference>
<evidence type="ECO:0000313" key="3">
    <source>
        <dbReference type="Proteomes" id="UP000587415"/>
    </source>
</evidence>
<dbReference type="Pfam" id="PF01553">
    <property type="entry name" value="Acyltransferase"/>
    <property type="match status" value="1"/>
</dbReference>
<dbReference type="InterPro" id="IPR002123">
    <property type="entry name" value="Plipid/glycerol_acylTrfase"/>
</dbReference>
<dbReference type="SUPFAM" id="SSF69593">
    <property type="entry name" value="Glycerol-3-phosphate (1)-acyltransferase"/>
    <property type="match status" value="1"/>
</dbReference>
<evidence type="ECO:0000313" key="2">
    <source>
        <dbReference type="EMBL" id="NJC40806.1"/>
    </source>
</evidence>
<proteinExistence type="predicted"/>
<dbReference type="SMART" id="SM00563">
    <property type="entry name" value="PlsC"/>
    <property type="match status" value="1"/>
</dbReference>
<keyword evidence="3" id="KW-1185">Reference proteome</keyword>
<protein>
    <submittedName>
        <fullName evidence="2">Putative hemolysin</fullName>
    </submittedName>
</protein>
<evidence type="ECO:0000259" key="1">
    <source>
        <dbReference type="SMART" id="SM00563"/>
    </source>
</evidence>
<comment type="caution">
    <text evidence="2">The sequence shown here is derived from an EMBL/GenBank/DDBJ whole genome shotgun (WGS) entry which is preliminary data.</text>
</comment>
<gene>
    <name evidence="2" type="ORF">GGQ87_001064</name>
</gene>
<organism evidence="2 3">
    <name type="scientific">Brevundimonas alba</name>
    <dbReference type="NCBI Taxonomy" id="74314"/>
    <lineage>
        <taxon>Bacteria</taxon>
        <taxon>Pseudomonadati</taxon>
        <taxon>Pseudomonadota</taxon>
        <taxon>Alphaproteobacteria</taxon>
        <taxon>Caulobacterales</taxon>
        <taxon>Caulobacteraceae</taxon>
        <taxon>Brevundimonas</taxon>
    </lineage>
</organism>
<accession>A0A7X6BNT3</accession>
<dbReference type="EMBL" id="JAATJM010000001">
    <property type="protein sequence ID" value="NJC40806.1"/>
    <property type="molecule type" value="Genomic_DNA"/>
</dbReference>
<reference evidence="2 3" key="1">
    <citation type="submission" date="2020-03" db="EMBL/GenBank/DDBJ databases">
        <title>Genomic Encyclopedia of Type Strains, Phase IV (KMG-IV): sequencing the most valuable type-strain genomes for metagenomic binning, comparative biology and taxonomic classification.</title>
        <authorList>
            <person name="Goeker M."/>
        </authorList>
    </citation>
    <scope>NUCLEOTIDE SEQUENCE [LARGE SCALE GENOMIC DNA]</scope>
    <source>
        <strain evidence="2 3">DSM 4736</strain>
    </source>
</reference>
<sequence length="293" mass="32518">MVLADAIDPLDTPTAPRAEPHICDVLIAERAPRLTRSAFWPLARPILYKLLNYRQAVRMADAVRPLSGADALDYMSDLLDLKVAVMNADRIPASGRCIVVANHPTGIADGIAVFDAIRARRQDAIFFANADALRVSPRLGEAIIPVEWVVEKRTREKTRATLLAAKEAFEADRCLVMFPAGRLARVAKDGSVTDPEWAPTAASLARKYNAPVVPIHVAGPNSRLFHWFDRISPELRDITLFHELLNKKRKRFFLKVGKPIPPSRLDIDAARATYALKAFTERVLPSQPDADFA</sequence>
<dbReference type="RefSeq" id="WP_168045653.1">
    <property type="nucleotide sequence ID" value="NZ_JAATJM010000001.1"/>
</dbReference>
<name>A0A7X6BNT3_9CAUL</name>